<dbReference type="AlphaFoldDB" id="A0A6A6IT41"/>
<feature type="region of interest" description="Disordered" evidence="1">
    <location>
        <begin position="304"/>
        <end position="332"/>
    </location>
</feature>
<dbReference type="RefSeq" id="XP_033688006.1">
    <property type="nucleotide sequence ID" value="XM_033834698.1"/>
</dbReference>
<proteinExistence type="predicted"/>
<dbReference type="Proteomes" id="UP000800094">
    <property type="component" value="Unassembled WGS sequence"/>
</dbReference>
<gene>
    <name evidence="2" type="ORF">BU26DRAFT_587758</name>
</gene>
<feature type="compositionally biased region" description="Polar residues" evidence="1">
    <location>
        <begin position="56"/>
        <end position="72"/>
    </location>
</feature>
<organism evidence="2 3">
    <name type="scientific">Trematosphaeria pertusa</name>
    <dbReference type="NCBI Taxonomy" id="390896"/>
    <lineage>
        <taxon>Eukaryota</taxon>
        <taxon>Fungi</taxon>
        <taxon>Dikarya</taxon>
        <taxon>Ascomycota</taxon>
        <taxon>Pezizomycotina</taxon>
        <taxon>Dothideomycetes</taxon>
        <taxon>Pleosporomycetidae</taxon>
        <taxon>Pleosporales</taxon>
        <taxon>Massarineae</taxon>
        <taxon>Trematosphaeriaceae</taxon>
        <taxon>Trematosphaeria</taxon>
    </lineage>
</organism>
<dbReference type="GeneID" id="54588028"/>
<keyword evidence="3" id="KW-1185">Reference proteome</keyword>
<protein>
    <submittedName>
        <fullName evidence="2">Uncharacterized protein</fullName>
    </submittedName>
</protein>
<reference evidence="2" key="1">
    <citation type="journal article" date="2020" name="Stud. Mycol.">
        <title>101 Dothideomycetes genomes: a test case for predicting lifestyles and emergence of pathogens.</title>
        <authorList>
            <person name="Haridas S."/>
            <person name="Albert R."/>
            <person name="Binder M."/>
            <person name="Bloem J."/>
            <person name="Labutti K."/>
            <person name="Salamov A."/>
            <person name="Andreopoulos B."/>
            <person name="Baker S."/>
            <person name="Barry K."/>
            <person name="Bills G."/>
            <person name="Bluhm B."/>
            <person name="Cannon C."/>
            <person name="Castanera R."/>
            <person name="Culley D."/>
            <person name="Daum C."/>
            <person name="Ezra D."/>
            <person name="Gonzalez J."/>
            <person name="Henrissat B."/>
            <person name="Kuo A."/>
            <person name="Liang C."/>
            <person name="Lipzen A."/>
            <person name="Lutzoni F."/>
            <person name="Magnuson J."/>
            <person name="Mondo S."/>
            <person name="Nolan M."/>
            <person name="Ohm R."/>
            <person name="Pangilinan J."/>
            <person name="Park H.-J."/>
            <person name="Ramirez L."/>
            <person name="Alfaro M."/>
            <person name="Sun H."/>
            <person name="Tritt A."/>
            <person name="Yoshinaga Y."/>
            <person name="Zwiers L.-H."/>
            <person name="Turgeon B."/>
            <person name="Goodwin S."/>
            <person name="Spatafora J."/>
            <person name="Crous P."/>
            <person name="Grigoriev I."/>
        </authorList>
    </citation>
    <scope>NUCLEOTIDE SEQUENCE</scope>
    <source>
        <strain evidence="2">CBS 122368</strain>
    </source>
</reference>
<dbReference type="EMBL" id="ML987191">
    <property type="protein sequence ID" value="KAF2253002.1"/>
    <property type="molecule type" value="Genomic_DNA"/>
</dbReference>
<dbReference type="OrthoDB" id="10042665at2759"/>
<feature type="compositionally biased region" description="Basic and acidic residues" evidence="1">
    <location>
        <begin position="320"/>
        <end position="332"/>
    </location>
</feature>
<name>A0A6A6IT41_9PLEO</name>
<evidence type="ECO:0000313" key="3">
    <source>
        <dbReference type="Proteomes" id="UP000800094"/>
    </source>
</evidence>
<evidence type="ECO:0000313" key="2">
    <source>
        <dbReference type="EMBL" id="KAF2253002.1"/>
    </source>
</evidence>
<feature type="region of interest" description="Disordered" evidence="1">
    <location>
        <begin position="1"/>
        <end position="100"/>
    </location>
</feature>
<sequence length="332" mass="37475">MSTTTNQIGEKGSPEEAPGKQADGPDAPSVADPKSPTDNNNNNNNNATEGKITAVIAQNGNDFGEPTKSTAKASEPERAESNAAALKPDMDQEESGDEHLEKVDEFVDDAVFWANKSAPKGRRETKKRADVRLKQNLKHDVLTEIRMSRLEERMDALEKRDPSPETPKSVPKRLPAIPKVNLVSWVDFKNLRDRKEPHHAVDILRGEPLLFHQRQKQIVDMETMKNGLDPASASGPLQLSSIPERIRINSLPLLRIVQKIIGAYAYDRSERPVVMIRPFKPLFYHLREFREHATYLRRKFVESAQEDMGDGDQNPLSLSEKIRHGPDRDYFC</sequence>
<accession>A0A6A6IT41</accession>
<evidence type="ECO:0000256" key="1">
    <source>
        <dbReference type="SAM" id="MobiDB-lite"/>
    </source>
</evidence>